<keyword evidence="1" id="KW-1133">Transmembrane helix</keyword>
<evidence type="ECO:0000313" key="2">
    <source>
        <dbReference type="EMBL" id="CAH2350465.1"/>
    </source>
</evidence>
<protein>
    <submittedName>
        <fullName evidence="2">Uncharacterized protein</fullName>
    </submittedName>
</protein>
<reference evidence="2" key="1">
    <citation type="submission" date="2022-03" db="EMBL/GenBank/DDBJ databases">
        <authorList>
            <person name="Legras J.-L."/>
            <person name="Devillers H."/>
            <person name="Grondin C."/>
        </authorList>
    </citation>
    <scope>NUCLEOTIDE SEQUENCE</scope>
    <source>
        <strain evidence="2">CLIB 1423</strain>
    </source>
</reference>
<feature type="transmembrane region" description="Helical" evidence="1">
    <location>
        <begin position="74"/>
        <end position="99"/>
    </location>
</feature>
<dbReference type="Proteomes" id="UP000837801">
    <property type="component" value="Unassembled WGS sequence"/>
</dbReference>
<sequence length="166" mass="19475">MQICGIAKHLNTYCMQDSLRGNVTPTVKSRYIHTPNESTWSRFGGRQSYCQRYRNSEGKAKQTKQRNEIKRRDFFLLLPLLCIVMHCYALVFYASVFYASVSLQCYSSSRSHLTLSEFLPVWSCSYHGRDSIYLHFTSPRYCNHSASYTESFVFSHCRIYKTCYSE</sequence>
<accession>A0A9P0QKS9</accession>
<name>A0A9P0QKS9_9ASCO</name>
<organism evidence="2 3">
    <name type="scientific">[Candida] railenensis</name>
    <dbReference type="NCBI Taxonomy" id="45579"/>
    <lineage>
        <taxon>Eukaryota</taxon>
        <taxon>Fungi</taxon>
        <taxon>Dikarya</taxon>
        <taxon>Ascomycota</taxon>
        <taxon>Saccharomycotina</taxon>
        <taxon>Pichiomycetes</taxon>
        <taxon>Debaryomycetaceae</taxon>
        <taxon>Kurtzmaniella</taxon>
    </lineage>
</organism>
<keyword evidence="1" id="KW-0812">Transmembrane</keyword>
<dbReference type="EMBL" id="CAKXYY010000001">
    <property type="protein sequence ID" value="CAH2350465.1"/>
    <property type="molecule type" value="Genomic_DNA"/>
</dbReference>
<dbReference type="AlphaFoldDB" id="A0A9P0QKS9"/>
<proteinExistence type="predicted"/>
<keyword evidence="3" id="KW-1185">Reference proteome</keyword>
<evidence type="ECO:0000256" key="1">
    <source>
        <dbReference type="SAM" id="Phobius"/>
    </source>
</evidence>
<evidence type="ECO:0000313" key="3">
    <source>
        <dbReference type="Proteomes" id="UP000837801"/>
    </source>
</evidence>
<keyword evidence="1" id="KW-0472">Membrane</keyword>
<gene>
    <name evidence="2" type="ORF">CLIB1423_01S10726</name>
</gene>
<comment type="caution">
    <text evidence="2">The sequence shown here is derived from an EMBL/GenBank/DDBJ whole genome shotgun (WGS) entry which is preliminary data.</text>
</comment>